<dbReference type="AlphaFoldDB" id="A0A8T3AA72"/>
<evidence type="ECO:0000256" key="7">
    <source>
        <dbReference type="SAM" id="MobiDB-lite"/>
    </source>
</evidence>
<dbReference type="FunFam" id="1.20.1250.20:FF:000053">
    <property type="entry name" value="Nitrate transporter 2.1"/>
    <property type="match status" value="1"/>
</dbReference>
<dbReference type="InterPro" id="IPR011701">
    <property type="entry name" value="MFS"/>
</dbReference>
<comment type="similarity">
    <text evidence="2">Belongs to the major facilitator superfamily. Nitrate/nitrite porter (TC 2.A.1.8) family.</text>
</comment>
<feature type="transmembrane region" description="Helical" evidence="8">
    <location>
        <begin position="57"/>
        <end position="78"/>
    </location>
</feature>
<feature type="transmembrane region" description="Helical" evidence="8">
    <location>
        <begin position="184"/>
        <end position="203"/>
    </location>
</feature>
<dbReference type="Pfam" id="PF07690">
    <property type="entry name" value="MFS_1"/>
    <property type="match status" value="1"/>
</dbReference>
<evidence type="ECO:0000256" key="2">
    <source>
        <dbReference type="ARBA" id="ARBA00008432"/>
    </source>
</evidence>
<feature type="transmembrane region" description="Helical" evidence="8">
    <location>
        <begin position="369"/>
        <end position="393"/>
    </location>
</feature>
<comment type="subcellular location">
    <subcellularLocation>
        <location evidence="1">Endomembrane system</location>
        <topology evidence="1">Multi-pass membrane protein</topology>
    </subcellularLocation>
</comment>
<dbReference type="Gene3D" id="1.20.1250.20">
    <property type="entry name" value="MFS general substrate transporter like domains"/>
    <property type="match status" value="2"/>
</dbReference>
<accession>A0A8T3AA72</accession>
<feature type="region of interest" description="Disordered" evidence="7">
    <location>
        <begin position="1"/>
        <end position="30"/>
    </location>
</feature>
<sequence>MEPAPPPSPPKRSPMDLYRDNESTASPKFSLPVDSEHKATEIRILSFAPPHMRSFHLSWFSFFACFCSTFASPPLLPIIRDNLSLTATDIGNAGIAAVSGAVLARLAMGSACDLVGPRLASASLTLLTAPAVFFTSTISSPSGFLLARFFTGFSIASFVSTQYWMSSMFSAPRVGGANGLVGGWGNLGGGAIQLIMPFIFSLIRKIGCAEFTAWRVAFFVPGFVQMVSAIGVLAMGQDFPDGNFGALKKSGENTKDEFCKVFYNAITNYRGWILAITYGYCFGVELAVDNIIAEYYYDRFDVNLHTAGIIAASFGLANVVSRPGGGWISDRLAARFGMRGRLWGLWIVQTVGGVLCIVLGRMGSLSFSVLVVVLFSLFVQAACGLTFGIVPFISRRSLGLISGMTGGGGNVGAVITQLIFFRGSKYSKETGITLMGVMIVCCTLLITLIYFPQWGGMFFGPKKGFTEEDYYSSEWNDKEKEKGYHQPSLKFAHNSKNERGRRKVASVTAPVSTAPTYEKLFCGDAESYSDTN</sequence>
<feature type="transmembrane region" description="Helical" evidence="8">
    <location>
        <begin position="400"/>
        <end position="420"/>
    </location>
</feature>
<keyword evidence="4 8" id="KW-1133">Transmembrane helix</keyword>
<keyword evidence="6 8" id="KW-0472">Membrane</keyword>
<feature type="transmembrane region" description="Helical" evidence="8">
    <location>
        <begin position="215"/>
        <end position="235"/>
    </location>
</feature>
<comment type="caution">
    <text evidence="9">The sequence shown here is derived from an EMBL/GenBank/DDBJ whole genome shotgun (WGS) entry which is preliminary data.</text>
</comment>
<proteinExistence type="inferred from homology"/>
<feature type="compositionally biased region" description="Basic and acidic residues" evidence="7">
    <location>
        <begin position="13"/>
        <end position="22"/>
    </location>
</feature>
<dbReference type="GO" id="GO:0016020">
    <property type="term" value="C:membrane"/>
    <property type="evidence" value="ECO:0007669"/>
    <property type="project" value="UniProtKB-ARBA"/>
</dbReference>
<keyword evidence="10" id="KW-1185">Reference proteome</keyword>
<feature type="transmembrane region" description="Helical" evidence="8">
    <location>
        <begin position="145"/>
        <end position="164"/>
    </location>
</feature>
<evidence type="ECO:0000313" key="9">
    <source>
        <dbReference type="EMBL" id="KAI0492851.1"/>
    </source>
</evidence>
<keyword evidence="3 8" id="KW-0812">Transmembrane</keyword>
<dbReference type="OrthoDB" id="434240at2759"/>
<dbReference type="InterPro" id="IPR036259">
    <property type="entry name" value="MFS_trans_sf"/>
</dbReference>
<dbReference type="GO" id="GO:0042128">
    <property type="term" value="P:nitrate assimilation"/>
    <property type="evidence" value="ECO:0007669"/>
    <property type="project" value="UniProtKB-KW"/>
</dbReference>
<evidence type="ECO:0000256" key="5">
    <source>
        <dbReference type="ARBA" id="ARBA00023063"/>
    </source>
</evidence>
<dbReference type="FunFam" id="1.20.1250.20:FF:000198">
    <property type="entry name" value="High affinity nitrate transporter 2.5"/>
    <property type="match status" value="1"/>
</dbReference>
<evidence type="ECO:0000256" key="6">
    <source>
        <dbReference type="ARBA" id="ARBA00023136"/>
    </source>
</evidence>
<organism evidence="9 10">
    <name type="scientific">Dendrobium nobile</name>
    <name type="common">Orchid</name>
    <dbReference type="NCBI Taxonomy" id="94219"/>
    <lineage>
        <taxon>Eukaryota</taxon>
        <taxon>Viridiplantae</taxon>
        <taxon>Streptophyta</taxon>
        <taxon>Embryophyta</taxon>
        <taxon>Tracheophyta</taxon>
        <taxon>Spermatophyta</taxon>
        <taxon>Magnoliopsida</taxon>
        <taxon>Liliopsida</taxon>
        <taxon>Asparagales</taxon>
        <taxon>Orchidaceae</taxon>
        <taxon>Epidendroideae</taxon>
        <taxon>Malaxideae</taxon>
        <taxon>Dendrobiinae</taxon>
        <taxon>Dendrobium</taxon>
    </lineage>
</organism>
<dbReference type="GO" id="GO:0012505">
    <property type="term" value="C:endomembrane system"/>
    <property type="evidence" value="ECO:0007669"/>
    <property type="project" value="UniProtKB-SubCell"/>
</dbReference>
<dbReference type="SUPFAM" id="SSF103473">
    <property type="entry name" value="MFS general substrate transporter"/>
    <property type="match status" value="1"/>
</dbReference>
<reference evidence="9" key="1">
    <citation type="journal article" date="2022" name="Front. Genet.">
        <title>Chromosome-Scale Assembly of the Dendrobium nobile Genome Provides Insights Into the Molecular Mechanism of the Biosynthesis of the Medicinal Active Ingredient of Dendrobium.</title>
        <authorList>
            <person name="Xu Q."/>
            <person name="Niu S.-C."/>
            <person name="Li K.-L."/>
            <person name="Zheng P.-J."/>
            <person name="Zhang X.-J."/>
            <person name="Jia Y."/>
            <person name="Liu Y."/>
            <person name="Niu Y.-X."/>
            <person name="Yu L.-H."/>
            <person name="Chen D.-F."/>
            <person name="Zhang G.-Q."/>
        </authorList>
    </citation>
    <scope>NUCLEOTIDE SEQUENCE</scope>
    <source>
        <tissue evidence="9">Leaf</tissue>
    </source>
</reference>
<dbReference type="Proteomes" id="UP000829196">
    <property type="component" value="Unassembled WGS sequence"/>
</dbReference>
<feature type="transmembrane region" description="Helical" evidence="8">
    <location>
        <begin position="342"/>
        <end position="363"/>
    </location>
</feature>
<evidence type="ECO:0000256" key="3">
    <source>
        <dbReference type="ARBA" id="ARBA00022692"/>
    </source>
</evidence>
<name>A0A8T3AA72_DENNO</name>
<keyword evidence="5" id="KW-0534">Nitrate assimilation</keyword>
<evidence type="ECO:0000256" key="8">
    <source>
        <dbReference type="SAM" id="Phobius"/>
    </source>
</evidence>
<dbReference type="PANTHER" id="PTHR23515">
    <property type="entry name" value="HIGH-AFFINITY NITRATE TRANSPORTER 2.3"/>
    <property type="match status" value="1"/>
</dbReference>
<evidence type="ECO:0000256" key="1">
    <source>
        <dbReference type="ARBA" id="ARBA00004127"/>
    </source>
</evidence>
<dbReference type="GO" id="GO:0015112">
    <property type="term" value="F:nitrate transmembrane transporter activity"/>
    <property type="evidence" value="ECO:0007669"/>
    <property type="project" value="InterPro"/>
</dbReference>
<protein>
    <submittedName>
        <fullName evidence="9">Uncharacterized protein</fullName>
    </submittedName>
</protein>
<dbReference type="InterPro" id="IPR044772">
    <property type="entry name" value="NO3_transporter"/>
</dbReference>
<evidence type="ECO:0000313" key="10">
    <source>
        <dbReference type="Proteomes" id="UP000829196"/>
    </source>
</evidence>
<dbReference type="EMBL" id="JAGYWB010000018">
    <property type="protein sequence ID" value="KAI0492851.1"/>
    <property type="molecule type" value="Genomic_DNA"/>
</dbReference>
<evidence type="ECO:0000256" key="4">
    <source>
        <dbReference type="ARBA" id="ARBA00022989"/>
    </source>
</evidence>
<feature type="region of interest" description="Disordered" evidence="7">
    <location>
        <begin position="482"/>
        <end position="507"/>
    </location>
</feature>
<dbReference type="CDD" id="cd17341">
    <property type="entry name" value="MFS_NRT2_like"/>
    <property type="match status" value="1"/>
</dbReference>
<feature type="compositionally biased region" description="Pro residues" evidence="7">
    <location>
        <begin position="1"/>
        <end position="12"/>
    </location>
</feature>
<gene>
    <name evidence="9" type="ORF">KFK09_027127</name>
</gene>
<feature type="transmembrane region" description="Helical" evidence="8">
    <location>
        <begin position="432"/>
        <end position="451"/>
    </location>
</feature>